<evidence type="ECO:0000313" key="2">
    <source>
        <dbReference type="Proteomes" id="UP001500975"/>
    </source>
</evidence>
<comment type="caution">
    <text evidence="1">The sequence shown here is derived from an EMBL/GenBank/DDBJ whole genome shotgun (WGS) entry which is preliminary data.</text>
</comment>
<dbReference type="Proteomes" id="UP001500975">
    <property type="component" value="Unassembled WGS sequence"/>
</dbReference>
<dbReference type="Pfam" id="PF06945">
    <property type="entry name" value="DUF1289"/>
    <property type="match status" value="1"/>
</dbReference>
<dbReference type="InterPro" id="IPR010710">
    <property type="entry name" value="DUF1289"/>
</dbReference>
<protein>
    <recommendedName>
        <fullName evidence="3">DUF1289 domain-containing protein</fullName>
    </recommendedName>
</protein>
<sequence length="84" mass="9266">MSTQEARRLIERAVAARGVVQDVPSPCISVCRMETLSGFCEGCLRTIDEIAAWRTMDDAGKRAVWRAVELRAQAGFLVAAEDRP</sequence>
<organism evidence="1 2">
    <name type="scientific">Variovorax defluvii</name>
    <dbReference type="NCBI Taxonomy" id="913761"/>
    <lineage>
        <taxon>Bacteria</taxon>
        <taxon>Pseudomonadati</taxon>
        <taxon>Pseudomonadota</taxon>
        <taxon>Betaproteobacteria</taxon>
        <taxon>Burkholderiales</taxon>
        <taxon>Comamonadaceae</taxon>
        <taxon>Variovorax</taxon>
    </lineage>
</organism>
<evidence type="ECO:0000313" key="1">
    <source>
        <dbReference type="EMBL" id="GAA4353154.1"/>
    </source>
</evidence>
<dbReference type="EMBL" id="BAABGJ010000076">
    <property type="protein sequence ID" value="GAA4353154.1"/>
    <property type="molecule type" value="Genomic_DNA"/>
</dbReference>
<evidence type="ECO:0008006" key="3">
    <source>
        <dbReference type="Google" id="ProtNLM"/>
    </source>
</evidence>
<dbReference type="PANTHER" id="PTHR35175:SF2">
    <property type="entry name" value="DUF1289 DOMAIN-CONTAINING PROTEIN"/>
    <property type="match status" value="1"/>
</dbReference>
<gene>
    <name evidence="1" type="ORF">GCM10023165_43220</name>
</gene>
<dbReference type="PANTHER" id="PTHR35175">
    <property type="entry name" value="DUF1289 DOMAIN-CONTAINING PROTEIN"/>
    <property type="match status" value="1"/>
</dbReference>
<name>A0ABP8I7S4_9BURK</name>
<reference evidence="2" key="1">
    <citation type="journal article" date="2019" name="Int. J. Syst. Evol. Microbiol.">
        <title>The Global Catalogue of Microorganisms (GCM) 10K type strain sequencing project: providing services to taxonomists for standard genome sequencing and annotation.</title>
        <authorList>
            <consortium name="The Broad Institute Genomics Platform"/>
            <consortium name="The Broad Institute Genome Sequencing Center for Infectious Disease"/>
            <person name="Wu L."/>
            <person name="Ma J."/>
        </authorList>
    </citation>
    <scope>NUCLEOTIDE SEQUENCE [LARGE SCALE GENOMIC DNA]</scope>
    <source>
        <strain evidence="2">JCM 17804</strain>
    </source>
</reference>
<proteinExistence type="predicted"/>
<accession>A0ABP8I7S4</accession>
<keyword evidence="2" id="KW-1185">Reference proteome</keyword>